<keyword evidence="1" id="KW-0175">Coiled coil</keyword>
<gene>
    <name evidence="3" type="ORF">J9317_18255</name>
</gene>
<reference evidence="3 4" key="1">
    <citation type="submission" date="2021-04" db="EMBL/GenBank/DDBJ databases">
        <title>Metabacillus sp. strain KIGAM252 whole genome sequence.</title>
        <authorList>
            <person name="Seo M.-J."/>
            <person name="Cho E.-S."/>
            <person name="Hwang C.Y."/>
            <person name="Yoon D.J."/>
        </authorList>
    </citation>
    <scope>NUCLEOTIDE SEQUENCE [LARGE SCALE GENOMIC DNA]</scope>
    <source>
        <strain evidence="3 4">KIGAM252</strain>
    </source>
</reference>
<feature type="coiled-coil region" evidence="1">
    <location>
        <begin position="71"/>
        <end position="99"/>
    </location>
</feature>
<dbReference type="CDD" id="cd00063">
    <property type="entry name" value="FN3"/>
    <property type="match status" value="1"/>
</dbReference>
<evidence type="ECO:0000313" key="4">
    <source>
        <dbReference type="Proteomes" id="UP000682403"/>
    </source>
</evidence>
<dbReference type="InterPro" id="IPR036116">
    <property type="entry name" value="FN3_sf"/>
</dbReference>
<name>A0ABS5LIV4_9BACI</name>
<dbReference type="Proteomes" id="UP000682403">
    <property type="component" value="Unassembled WGS sequence"/>
</dbReference>
<organism evidence="3 4">
    <name type="scientific">Metabacillus flavus</name>
    <dbReference type="NCBI Taxonomy" id="2823519"/>
    <lineage>
        <taxon>Bacteria</taxon>
        <taxon>Bacillati</taxon>
        <taxon>Bacillota</taxon>
        <taxon>Bacilli</taxon>
        <taxon>Bacillales</taxon>
        <taxon>Bacillaceae</taxon>
        <taxon>Metabacillus</taxon>
    </lineage>
</organism>
<dbReference type="EMBL" id="JAGVRK010000001">
    <property type="protein sequence ID" value="MBS2970689.1"/>
    <property type="molecule type" value="Genomic_DNA"/>
</dbReference>
<comment type="caution">
    <text evidence="3">The sequence shown here is derived from an EMBL/GenBank/DDBJ whole genome shotgun (WGS) entry which is preliminary data.</text>
</comment>
<dbReference type="SMART" id="SM00060">
    <property type="entry name" value="FN3"/>
    <property type="match status" value="2"/>
</dbReference>
<protein>
    <recommendedName>
        <fullName evidence="2">Fibronectin type-III domain-containing protein</fullName>
    </recommendedName>
</protein>
<proteinExistence type="predicted"/>
<evidence type="ECO:0000313" key="3">
    <source>
        <dbReference type="EMBL" id="MBS2970689.1"/>
    </source>
</evidence>
<dbReference type="InterPro" id="IPR003961">
    <property type="entry name" value="FN3_dom"/>
</dbReference>
<dbReference type="RefSeq" id="WP_211561268.1">
    <property type="nucleotide sequence ID" value="NZ_JAGVRK010000001.1"/>
</dbReference>
<feature type="domain" description="Fibronectin type-III" evidence="2">
    <location>
        <begin position="512"/>
        <end position="589"/>
    </location>
</feature>
<evidence type="ECO:0000259" key="2">
    <source>
        <dbReference type="SMART" id="SM00060"/>
    </source>
</evidence>
<dbReference type="Gene3D" id="2.60.40.10">
    <property type="entry name" value="Immunoglobulins"/>
    <property type="match status" value="1"/>
</dbReference>
<accession>A0ABS5LIV4</accession>
<sequence length="999" mass="112094">MTGRPNFYNLLELSCNPPELDKDKIKFAIETKKKYWNSRANMPGKRGEEAKYFSSLTGEMISRLVDDEFWEEEAERAHTEELEKKRELERIQNEQLDRMIEIASSKGFITKLEISFIKAKLSVPEAAIQKRINVEVKEGKKKTKQSSSDGLEMTNPSTLKEIASLLSGLNVKPLAGSLPTLYDFLGIPEKGSARSVLFAEANEQFALYQRKAKGSQDTESRRQLYSIAKQIFHNETERKKYDNSLAGMRLEQANNLLEIACAGGVVDFFTYEALMKRLQQEGVPQKLAKDHIRLYCAQKGAELRSVKGDAETEVQLLQCGICGVIHDDKSRHCTNCGDALNAPCKKCGTMNKNNSNHCSSCSFPISGQFTHQKLLNEGFFLLSCNRLDEAKAYFERARKIWDNNETAAGLQQIASHKKRVSDQVQKIESEMKFKRFYRAEQEWIRLKKLDAALPEHGYFEREIALKIRLADSLVQKAMLASNQAEAEKLCIEAISVCADNKDAEEKLSHIPPEPPLNGMIQPSGKTITISWKPSVSKGSIVYQLLRKEAGSHEEKLLAETADFSYRDSSVEAGKSYSYTILSKRGKVSSAPHKASGQGFFTAEAENLQAHAASDSITITWKAPPRSKIEVWKKENQQPSRRGDGVRLSGVKGNELIDTDVEKGKRYGYLVMVQYQDESGRIIFSNGKPVMAVAMNTEPIKDLSIGISGDTIKYQCTKPAEGEVYFLISESPFDEVQVGEISLFQDLSPRYGGRLLRVPHACEGVLDLPKSGRCSVLPVTKVGEMAIAGTPKAVKQMFEVTDLDAVMNDQGKLLLTWNWPETVEHAVVAYSYHSFPQEPKDPAAVHREVSLTAYNAFGGYLIDQPGSGNLFIKVFIMEELNGEITYSEGESYYYTNSQPIRLSYKVEMKFFKKKKFIRISSENPAVPLPRMVIIKQSGRQPISITDGREIAAIEDGRMPADALTDISSHSEQGCYVKVFLSNPKDYKRFTLEPFGDLLIH</sequence>
<dbReference type="InterPro" id="IPR013783">
    <property type="entry name" value="Ig-like_fold"/>
</dbReference>
<dbReference type="SUPFAM" id="SSF49265">
    <property type="entry name" value="Fibronectin type III"/>
    <property type="match status" value="1"/>
</dbReference>
<evidence type="ECO:0000256" key="1">
    <source>
        <dbReference type="SAM" id="Coils"/>
    </source>
</evidence>
<keyword evidence="4" id="KW-1185">Reference proteome</keyword>
<feature type="domain" description="Fibronectin type-III" evidence="2">
    <location>
        <begin position="601"/>
        <end position="679"/>
    </location>
</feature>